<dbReference type="Pfam" id="PF13191">
    <property type="entry name" value="AAA_16"/>
    <property type="match status" value="1"/>
</dbReference>
<dbReference type="InterPro" id="IPR041664">
    <property type="entry name" value="AAA_16"/>
</dbReference>
<accession>A0A9N8H9R4</accession>
<protein>
    <submittedName>
        <fullName evidence="2">Histidine kinase</fullName>
    </submittedName>
</protein>
<keyword evidence="2" id="KW-0808">Transferase</keyword>
<dbReference type="EMBL" id="CAICTM010000123">
    <property type="protein sequence ID" value="CAB9502003.1"/>
    <property type="molecule type" value="Genomic_DNA"/>
</dbReference>
<comment type="caution">
    <text evidence="2">The sequence shown here is derived from an EMBL/GenBank/DDBJ whole genome shotgun (WGS) entry which is preliminary data.</text>
</comment>
<dbReference type="PANTHER" id="PTHR43642">
    <property type="entry name" value="HYBRID SIGNAL TRANSDUCTION HISTIDINE KINASE G"/>
    <property type="match status" value="1"/>
</dbReference>
<dbReference type="AlphaFoldDB" id="A0A9N8H9R4"/>
<dbReference type="InterPro" id="IPR053159">
    <property type="entry name" value="Hybrid_Histidine_Kinase"/>
</dbReference>
<keyword evidence="3" id="KW-1185">Reference proteome</keyword>
<dbReference type="SUPFAM" id="SSF52540">
    <property type="entry name" value="P-loop containing nucleoside triphosphate hydrolases"/>
    <property type="match status" value="1"/>
</dbReference>
<reference evidence="2" key="1">
    <citation type="submission" date="2020-06" db="EMBL/GenBank/DDBJ databases">
        <authorList>
            <consortium name="Plant Systems Biology data submission"/>
        </authorList>
    </citation>
    <scope>NUCLEOTIDE SEQUENCE</scope>
    <source>
        <strain evidence="2">D6</strain>
    </source>
</reference>
<dbReference type="OrthoDB" id="55440at2759"/>
<proteinExistence type="predicted"/>
<evidence type="ECO:0000313" key="2">
    <source>
        <dbReference type="EMBL" id="CAB9502003.1"/>
    </source>
</evidence>
<evidence type="ECO:0000259" key="1">
    <source>
        <dbReference type="Pfam" id="PF13191"/>
    </source>
</evidence>
<keyword evidence="2" id="KW-0418">Kinase</keyword>
<dbReference type="InterPro" id="IPR027417">
    <property type="entry name" value="P-loop_NTPase"/>
</dbReference>
<organism evidence="2 3">
    <name type="scientific">Seminavis robusta</name>
    <dbReference type="NCBI Taxonomy" id="568900"/>
    <lineage>
        <taxon>Eukaryota</taxon>
        <taxon>Sar</taxon>
        <taxon>Stramenopiles</taxon>
        <taxon>Ochrophyta</taxon>
        <taxon>Bacillariophyta</taxon>
        <taxon>Bacillariophyceae</taxon>
        <taxon>Bacillariophycidae</taxon>
        <taxon>Naviculales</taxon>
        <taxon>Naviculaceae</taxon>
        <taxon>Seminavis</taxon>
    </lineage>
</organism>
<dbReference type="GO" id="GO:0016301">
    <property type="term" value="F:kinase activity"/>
    <property type="evidence" value="ECO:0007669"/>
    <property type="project" value="UniProtKB-KW"/>
</dbReference>
<sequence length="1084" mass="122314">MDDSRRSKKRLRIPLVPRLNEEIKIQEALGAVRDEGWVQVVLVGGSSGEGKTTLVSQALRGTRMNQCALARTKYDQRAASTDTAAPFEALRLLVADLAASVMSIPDVNSLTGTVQSLVAHKMPEDQTKTLTAFAPTIKALLLDSKGPLMVDDSSICISSNTIEDLDTLSKDSLTLLTAALQTFIWTVSTVCPVVLHLDDIHWCCDSSLEILKTIALDPQLTSVLLVGTFRTQEVTANPNFAEWRTQLEGQFQPNDTKLSSKKRKFQTIQLESLTQSQIQQLLQEATKQDGLKIQQLAVTVHQFTHGNPFFVRHFLERLQDDGLLVHGWSSFQWNWDLETIKSQSSIEDNVVQTLTSRMHKLPEKVQAVLGLASCFGAKFDARAMHATKSVLKIEDDAVLEDCLSRAKEGEFLIQIDNQCYRFAHDMILLAAEGFQPKDPELLRQYNLTIGTCLLENKKHKRLLQEDNSIYFASVDKMNMGTDVQRCRAEQKIQLARWNYQAARAAARLSAFAPASRYRWTSDEDCYELVVKLYTLLARATYCLGENEKSIAAAQQVLDHARSYQDKQPCLATTMQAREFQKDTNALISFALDMLQSLGERLPDKPSTLLVWLSYRKMKSRLGSMSNDAILSLPLMNDAKQECILILLKQLIMPLYQIGREGLSIVVAWRMIRITLTHGIAKSSPECFANAASFFSGPHSHDIEIAHRLCILTEQIIEKRLGGLDENTANIHHVLFNGGKWWREPVPKCLDCFIASYKTSMRFGKVGAAFRSSCAYQVNYFYSGLQLEPLLKDVERFLQQYIEYYQPYYFFIISPLWQCLLNLTGRDPDPLNMEDGTAMAKRRALEKAGSVVTGQQSIQSYKMQIAYYLGDLPTATEIAETLWEIKLGIMGGAFWFFSRRFILGMIFIANYRQTRKMSDKRKAEKQLKIFRKVVKKAAINLVHKLQIMEAEMSAAQGRMNHDAVLQMYNDAIVSASRVGFLQDAALANYLCFQYIKSNNIQVHLAHMYFNKSCVLWTTWGALAVTESLSERHPEMLASGSMKSSLDSMGVRKEMRGASLRGRPRFDPSLAVSHRNVTASTESLDQ</sequence>
<gene>
    <name evidence="2" type="ORF">SEMRO_124_G059960.1</name>
</gene>
<dbReference type="Proteomes" id="UP001153069">
    <property type="component" value="Unassembled WGS sequence"/>
</dbReference>
<evidence type="ECO:0000313" key="3">
    <source>
        <dbReference type="Proteomes" id="UP001153069"/>
    </source>
</evidence>
<dbReference type="PANTHER" id="PTHR43642:SF1">
    <property type="entry name" value="HYBRID SIGNAL TRANSDUCTION HISTIDINE KINASE G"/>
    <property type="match status" value="1"/>
</dbReference>
<name>A0A9N8H9R4_9STRA</name>
<feature type="domain" description="Orc1-like AAA ATPase" evidence="1">
    <location>
        <begin position="24"/>
        <end position="226"/>
    </location>
</feature>